<accession>A0A2N5Y2Q0</accession>
<evidence type="ECO:0000256" key="1">
    <source>
        <dbReference type="SAM" id="MobiDB-lite"/>
    </source>
</evidence>
<evidence type="ECO:0000313" key="3">
    <source>
        <dbReference type="EMBL" id="PLW82673.1"/>
    </source>
</evidence>
<feature type="region of interest" description="Disordered" evidence="1">
    <location>
        <begin position="90"/>
        <end position="121"/>
    </location>
</feature>
<feature type="transmembrane region" description="Helical" evidence="2">
    <location>
        <begin position="62"/>
        <end position="83"/>
    </location>
</feature>
<reference evidence="4" key="1">
    <citation type="submission" date="2017-11" db="EMBL/GenBank/DDBJ databases">
        <title>The draft genome sequence of Chromatocurvus sp. F02.</title>
        <authorList>
            <person name="Du Z.-J."/>
            <person name="Chang Y.-Q."/>
        </authorList>
    </citation>
    <scope>NUCLEOTIDE SEQUENCE [LARGE SCALE GENOMIC DNA]</scope>
    <source>
        <strain evidence="4">F02</strain>
    </source>
</reference>
<keyword evidence="4" id="KW-1185">Reference proteome</keyword>
<gene>
    <name evidence="3" type="ORF">CWI75_08805</name>
</gene>
<proteinExistence type="predicted"/>
<dbReference type="RefSeq" id="WP_101521141.1">
    <property type="nucleotide sequence ID" value="NZ_PKLZ01000007.1"/>
</dbReference>
<evidence type="ECO:0000313" key="4">
    <source>
        <dbReference type="Proteomes" id="UP000234845"/>
    </source>
</evidence>
<comment type="caution">
    <text evidence="3">The sequence shown here is derived from an EMBL/GenBank/DDBJ whole genome shotgun (WGS) entry which is preliminary data.</text>
</comment>
<dbReference type="EMBL" id="PKLZ01000007">
    <property type="protein sequence ID" value="PLW82673.1"/>
    <property type="molecule type" value="Genomic_DNA"/>
</dbReference>
<dbReference type="AlphaFoldDB" id="A0A2N5Y2Q0"/>
<name>A0A2N5Y2Q0_9GAMM</name>
<keyword evidence="2" id="KW-0472">Membrane</keyword>
<feature type="compositionally biased region" description="Basic and acidic residues" evidence="1">
    <location>
        <begin position="105"/>
        <end position="121"/>
    </location>
</feature>
<protein>
    <submittedName>
        <fullName evidence="3">Uncharacterized protein</fullName>
    </submittedName>
</protein>
<feature type="transmembrane region" description="Helical" evidence="2">
    <location>
        <begin position="26"/>
        <end position="50"/>
    </location>
</feature>
<feature type="compositionally biased region" description="Basic and acidic residues" evidence="1">
    <location>
        <begin position="149"/>
        <end position="163"/>
    </location>
</feature>
<sequence>MFNILKLARELIDPGIAKLRRSLADAISALVLLVVAALIGTLGLALLLYGGYQSLLPVMEPWMAGAAVAFTAIMVCLVILLLAQRRLANPGSSQSSSASGDEADDVAREIEEVKERGTRAGEELRRNVRPVDLALSAFIAGLVASKAFRERGRKERPPADRATRGNQEN</sequence>
<organism evidence="3 4">
    <name type="scientific">Kineobactrum sediminis</name>
    <dbReference type="NCBI Taxonomy" id="1905677"/>
    <lineage>
        <taxon>Bacteria</taxon>
        <taxon>Pseudomonadati</taxon>
        <taxon>Pseudomonadota</taxon>
        <taxon>Gammaproteobacteria</taxon>
        <taxon>Cellvibrionales</taxon>
        <taxon>Halieaceae</taxon>
        <taxon>Kineobactrum</taxon>
    </lineage>
</organism>
<keyword evidence="2" id="KW-0812">Transmembrane</keyword>
<keyword evidence="2" id="KW-1133">Transmembrane helix</keyword>
<feature type="region of interest" description="Disordered" evidence="1">
    <location>
        <begin position="149"/>
        <end position="169"/>
    </location>
</feature>
<evidence type="ECO:0000256" key="2">
    <source>
        <dbReference type="SAM" id="Phobius"/>
    </source>
</evidence>
<dbReference type="Proteomes" id="UP000234845">
    <property type="component" value="Unassembled WGS sequence"/>
</dbReference>